<dbReference type="Gene3D" id="3.30.530.20">
    <property type="match status" value="1"/>
</dbReference>
<evidence type="ECO:0000313" key="2">
    <source>
        <dbReference type="Proteomes" id="UP000076512"/>
    </source>
</evidence>
<sequence>MEWTGQVYADTPTVAAETRIAAPPRRVWDRISDIHLMPTLSTELRGVEWLDGATESRLGNRFVGHNRHEALGDWDTISTIVECAPPERFAWAVGDPEYPSSIWRFTLRPDGDGTVLRQWAQIGPARSGLSLAIDAMPDREQKIVFVRLREFEAGMRANLAAVKDLLERER</sequence>
<dbReference type="EMBL" id="LWGR01000007">
    <property type="protein sequence ID" value="KZM73501.1"/>
    <property type="molecule type" value="Genomic_DNA"/>
</dbReference>
<name>A0A164MMT2_9NOCA</name>
<dbReference type="Proteomes" id="UP000076512">
    <property type="component" value="Unassembled WGS sequence"/>
</dbReference>
<reference evidence="1 2" key="1">
    <citation type="submission" date="2016-04" db="EMBL/GenBank/DDBJ databases">
        <authorList>
            <person name="Evans L.H."/>
            <person name="Alamgir A."/>
            <person name="Owens N."/>
            <person name="Weber N.D."/>
            <person name="Virtaneva K."/>
            <person name="Barbian K."/>
            <person name="Babar A."/>
            <person name="Rosenke K."/>
        </authorList>
    </citation>
    <scope>NUCLEOTIDE SEQUENCE [LARGE SCALE GENOMIC DNA]</scope>
    <source>
        <strain evidence="1 2">IFM 0406</strain>
    </source>
</reference>
<keyword evidence="2" id="KW-1185">Reference proteome</keyword>
<dbReference type="OrthoDB" id="3779334at2"/>
<protein>
    <submittedName>
        <fullName evidence="1">Cyclase</fullName>
    </submittedName>
</protein>
<organism evidence="1 2">
    <name type="scientific">Nocardia terpenica</name>
    <dbReference type="NCBI Taxonomy" id="455432"/>
    <lineage>
        <taxon>Bacteria</taxon>
        <taxon>Bacillati</taxon>
        <taxon>Actinomycetota</taxon>
        <taxon>Actinomycetes</taxon>
        <taxon>Mycobacteriales</taxon>
        <taxon>Nocardiaceae</taxon>
        <taxon>Nocardia</taxon>
    </lineage>
</organism>
<accession>A0A164MMT2</accession>
<dbReference type="STRING" id="455432.AWN90_33285"/>
<dbReference type="InterPro" id="IPR019587">
    <property type="entry name" value="Polyketide_cyclase/dehydratase"/>
</dbReference>
<dbReference type="RefSeq" id="WP_067590971.1">
    <property type="nucleotide sequence ID" value="NZ_JABMCZ010000001.1"/>
</dbReference>
<gene>
    <name evidence="1" type="ORF">AWN90_33285</name>
</gene>
<evidence type="ECO:0000313" key="1">
    <source>
        <dbReference type="EMBL" id="KZM73501.1"/>
    </source>
</evidence>
<dbReference type="InterPro" id="IPR023393">
    <property type="entry name" value="START-like_dom_sf"/>
</dbReference>
<dbReference type="AlphaFoldDB" id="A0A164MMT2"/>
<comment type="caution">
    <text evidence="1">The sequence shown here is derived from an EMBL/GenBank/DDBJ whole genome shotgun (WGS) entry which is preliminary data.</text>
</comment>
<proteinExistence type="predicted"/>
<dbReference type="Pfam" id="PF10604">
    <property type="entry name" value="Polyketide_cyc2"/>
    <property type="match status" value="1"/>
</dbReference>
<dbReference type="SUPFAM" id="SSF55961">
    <property type="entry name" value="Bet v1-like"/>
    <property type="match status" value="1"/>
</dbReference>
<dbReference type="CDD" id="cd07812">
    <property type="entry name" value="SRPBCC"/>
    <property type="match status" value="1"/>
</dbReference>